<feature type="compositionally biased region" description="Polar residues" evidence="1">
    <location>
        <begin position="58"/>
        <end position="93"/>
    </location>
</feature>
<keyword evidence="3" id="KW-1185">Reference proteome</keyword>
<feature type="compositionally biased region" description="Gly residues" evidence="1">
    <location>
        <begin position="155"/>
        <end position="166"/>
    </location>
</feature>
<proteinExistence type="predicted"/>
<reference evidence="2 3" key="1">
    <citation type="submission" date="2020-05" db="EMBL/GenBank/DDBJ databases">
        <title>Identification and distribution of gene clusters putatively required for synthesis of sphingolipid metabolism inhibitors in phylogenetically diverse species of the filamentous fungus Fusarium.</title>
        <authorList>
            <person name="Kim H.-S."/>
            <person name="Busman M."/>
            <person name="Brown D.W."/>
            <person name="Divon H."/>
            <person name="Uhlig S."/>
            <person name="Proctor R.H."/>
        </authorList>
    </citation>
    <scope>NUCLEOTIDE SEQUENCE [LARGE SCALE GENOMIC DNA]</scope>
    <source>
        <strain evidence="2 3">NRRL 20693</strain>
    </source>
</reference>
<feature type="region of interest" description="Disordered" evidence="1">
    <location>
        <begin position="23"/>
        <end position="120"/>
    </location>
</feature>
<dbReference type="Proteomes" id="UP000567885">
    <property type="component" value="Unassembled WGS sequence"/>
</dbReference>
<feature type="compositionally biased region" description="Low complexity" evidence="1">
    <location>
        <begin position="142"/>
        <end position="154"/>
    </location>
</feature>
<feature type="compositionally biased region" description="Pro residues" evidence="1">
    <location>
        <begin position="32"/>
        <end position="53"/>
    </location>
</feature>
<evidence type="ECO:0000256" key="1">
    <source>
        <dbReference type="SAM" id="MobiDB-lite"/>
    </source>
</evidence>
<protein>
    <submittedName>
        <fullName evidence="2">Uncharacterized protein</fullName>
    </submittedName>
</protein>
<evidence type="ECO:0000313" key="3">
    <source>
        <dbReference type="Proteomes" id="UP000567885"/>
    </source>
</evidence>
<gene>
    <name evidence="2" type="ORF">FHETE_456</name>
</gene>
<evidence type="ECO:0000313" key="2">
    <source>
        <dbReference type="EMBL" id="KAF5680331.1"/>
    </source>
</evidence>
<organism evidence="2 3">
    <name type="scientific">Fusarium heterosporum</name>
    <dbReference type="NCBI Taxonomy" id="42747"/>
    <lineage>
        <taxon>Eukaryota</taxon>
        <taxon>Fungi</taxon>
        <taxon>Dikarya</taxon>
        <taxon>Ascomycota</taxon>
        <taxon>Pezizomycotina</taxon>
        <taxon>Sordariomycetes</taxon>
        <taxon>Hypocreomycetidae</taxon>
        <taxon>Hypocreales</taxon>
        <taxon>Nectriaceae</taxon>
        <taxon>Fusarium</taxon>
        <taxon>Fusarium heterosporum species complex</taxon>
    </lineage>
</organism>
<accession>A0A8H5U1P7</accession>
<dbReference type="AlphaFoldDB" id="A0A8H5U1P7"/>
<dbReference type="OrthoDB" id="5380416at2759"/>
<feature type="region of interest" description="Disordered" evidence="1">
    <location>
        <begin position="132"/>
        <end position="244"/>
    </location>
</feature>
<name>A0A8H5U1P7_FUSHE</name>
<comment type="caution">
    <text evidence="2">The sequence shown here is derived from an EMBL/GenBank/DDBJ whole genome shotgun (WGS) entry which is preliminary data.</text>
</comment>
<sequence>MSSLFGKSSGGSRFQLPALNLNFGSITDGTDIPPPPDSPVQKVPTPPQTPPPGKEAENGSNKKPVQDTYNSVTEDVSKSTPQPSITASSNGNLAGTKRHADEEAPLSPAASSRQGSLRRLFSRNMLNNSYAEGQISSNGSVPATAAPAASSAATGPGGLARPGSQGGASFLDERKSRRTSGWFSRMRSGESLSSKRASTMFMEEPPLSPTPKKQAGPPPPMIPELGGIEKDNGSLGSDLFKNIK</sequence>
<dbReference type="EMBL" id="JAAGWQ010000006">
    <property type="protein sequence ID" value="KAF5680331.1"/>
    <property type="molecule type" value="Genomic_DNA"/>
</dbReference>
<feature type="compositionally biased region" description="Polar residues" evidence="1">
    <location>
        <begin position="132"/>
        <end position="141"/>
    </location>
</feature>